<dbReference type="InterPro" id="IPR011437">
    <property type="entry name" value="DUF1540"/>
</dbReference>
<gene>
    <name evidence="2" type="ORF">ACFPYJ_21895</name>
</gene>
<comment type="caution">
    <text evidence="2">The sequence shown here is derived from an EMBL/GenBank/DDBJ whole genome shotgun (WGS) entry which is preliminary data.</text>
</comment>
<dbReference type="EMBL" id="JBHSOW010000080">
    <property type="protein sequence ID" value="MFC5651720.1"/>
    <property type="molecule type" value="Genomic_DNA"/>
</dbReference>
<dbReference type="RefSeq" id="WP_379190349.1">
    <property type="nucleotide sequence ID" value="NZ_JBHSOW010000080.1"/>
</dbReference>
<evidence type="ECO:0000259" key="1">
    <source>
        <dbReference type="Pfam" id="PF07561"/>
    </source>
</evidence>
<evidence type="ECO:0000313" key="2">
    <source>
        <dbReference type="EMBL" id="MFC5651720.1"/>
    </source>
</evidence>
<organism evidence="2 3">
    <name type="scientific">Paenibacillus solisilvae</name>
    <dbReference type="NCBI Taxonomy" id="2486751"/>
    <lineage>
        <taxon>Bacteria</taxon>
        <taxon>Bacillati</taxon>
        <taxon>Bacillota</taxon>
        <taxon>Bacilli</taxon>
        <taxon>Bacillales</taxon>
        <taxon>Paenibacillaceae</taxon>
        <taxon>Paenibacillus</taxon>
    </lineage>
</organism>
<accession>A0ABW0W0N6</accession>
<reference evidence="3" key="1">
    <citation type="journal article" date="2019" name="Int. J. Syst. Evol. Microbiol.">
        <title>The Global Catalogue of Microorganisms (GCM) 10K type strain sequencing project: providing services to taxonomists for standard genome sequencing and annotation.</title>
        <authorList>
            <consortium name="The Broad Institute Genomics Platform"/>
            <consortium name="The Broad Institute Genome Sequencing Center for Infectious Disease"/>
            <person name="Wu L."/>
            <person name="Ma J."/>
        </authorList>
    </citation>
    <scope>NUCLEOTIDE SEQUENCE [LARGE SCALE GENOMIC DNA]</scope>
    <source>
        <strain evidence="3">CGMCC 1.3240</strain>
    </source>
</reference>
<keyword evidence="3" id="KW-1185">Reference proteome</keyword>
<sequence>MPNGVRCSVANCSFWAEGNKCNADQIQIDIDSHAKGEFGSEFAEEGFGHEHKDAASEQAETCCHTFKAKE</sequence>
<protein>
    <submittedName>
        <fullName evidence="2">DUF1540 domain-containing protein</fullName>
    </submittedName>
</protein>
<name>A0ABW0W0N6_9BACL</name>
<evidence type="ECO:0000313" key="3">
    <source>
        <dbReference type="Proteomes" id="UP001596047"/>
    </source>
</evidence>
<dbReference type="Pfam" id="PF07561">
    <property type="entry name" value="DUF1540"/>
    <property type="match status" value="1"/>
</dbReference>
<dbReference type="Proteomes" id="UP001596047">
    <property type="component" value="Unassembled WGS sequence"/>
</dbReference>
<feature type="domain" description="DUF1540" evidence="1">
    <location>
        <begin position="5"/>
        <end position="66"/>
    </location>
</feature>
<proteinExistence type="predicted"/>